<dbReference type="Gene3D" id="3.30.70.100">
    <property type="match status" value="1"/>
</dbReference>
<dbReference type="InterPro" id="IPR011008">
    <property type="entry name" value="Dimeric_a/b-barrel"/>
</dbReference>
<dbReference type="OrthoDB" id="277125at2"/>
<name>A0A5C5Y6U1_9PLAN</name>
<gene>
    <name evidence="2" type="ORF">Pan14r_22920</name>
</gene>
<accession>A0A5C5Y6U1</accession>
<dbReference type="EMBL" id="SJPL01000001">
    <property type="protein sequence ID" value="TWT69995.1"/>
    <property type="molecule type" value="Genomic_DNA"/>
</dbReference>
<sequence length="110" mass="12807">MFQAVLRVVAPHEMRGEFIDVFWGLTGPTACVRGCRECRVFREVEDGDAITYWMQWDSRDALDEHFRSERFRRLLPYIEMSTEPPEVEVTRVERLGGIETVLAAINSRLS</sequence>
<evidence type="ECO:0000259" key="1">
    <source>
        <dbReference type="PROSITE" id="PS51725"/>
    </source>
</evidence>
<keyword evidence="2" id="KW-0503">Monooxygenase</keyword>
<dbReference type="Pfam" id="PF03992">
    <property type="entry name" value="ABM"/>
    <property type="match status" value="1"/>
</dbReference>
<feature type="domain" description="ABM" evidence="1">
    <location>
        <begin position="2"/>
        <end position="92"/>
    </location>
</feature>
<reference evidence="2 3" key="1">
    <citation type="submission" date="2019-02" db="EMBL/GenBank/DDBJ databases">
        <title>Deep-cultivation of Planctomycetes and their phenomic and genomic characterization uncovers novel biology.</title>
        <authorList>
            <person name="Wiegand S."/>
            <person name="Jogler M."/>
            <person name="Boedeker C."/>
            <person name="Pinto D."/>
            <person name="Vollmers J."/>
            <person name="Rivas-Marin E."/>
            <person name="Kohn T."/>
            <person name="Peeters S.H."/>
            <person name="Heuer A."/>
            <person name="Rast P."/>
            <person name="Oberbeckmann S."/>
            <person name="Bunk B."/>
            <person name="Jeske O."/>
            <person name="Meyerdierks A."/>
            <person name="Storesund J.E."/>
            <person name="Kallscheuer N."/>
            <person name="Luecker S."/>
            <person name="Lage O.M."/>
            <person name="Pohl T."/>
            <person name="Merkel B.J."/>
            <person name="Hornburger P."/>
            <person name="Mueller R.-W."/>
            <person name="Bruemmer F."/>
            <person name="Labrenz M."/>
            <person name="Spormann A.M."/>
            <person name="Op Den Camp H."/>
            <person name="Overmann J."/>
            <person name="Amann R."/>
            <person name="Jetten M.S.M."/>
            <person name="Mascher T."/>
            <person name="Medema M.H."/>
            <person name="Devos D.P."/>
            <person name="Kaster A.-K."/>
            <person name="Ovreas L."/>
            <person name="Rohde M."/>
            <person name="Galperin M.Y."/>
            <person name="Jogler C."/>
        </authorList>
    </citation>
    <scope>NUCLEOTIDE SEQUENCE [LARGE SCALE GENOMIC DNA]</scope>
    <source>
        <strain evidence="2 3">Pan14r</strain>
    </source>
</reference>
<comment type="caution">
    <text evidence="2">The sequence shown here is derived from an EMBL/GenBank/DDBJ whole genome shotgun (WGS) entry which is preliminary data.</text>
</comment>
<dbReference type="InterPro" id="IPR007138">
    <property type="entry name" value="ABM_dom"/>
</dbReference>
<dbReference type="SUPFAM" id="SSF54909">
    <property type="entry name" value="Dimeric alpha+beta barrel"/>
    <property type="match status" value="1"/>
</dbReference>
<keyword evidence="2" id="KW-0560">Oxidoreductase</keyword>
<dbReference type="AlphaFoldDB" id="A0A5C5Y6U1"/>
<keyword evidence="3" id="KW-1185">Reference proteome</keyword>
<proteinExistence type="predicted"/>
<dbReference type="PROSITE" id="PS51725">
    <property type="entry name" value="ABM"/>
    <property type="match status" value="1"/>
</dbReference>
<protein>
    <submittedName>
        <fullName evidence="2">Antibiotic biosynthesis monooxygenase</fullName>
    </submittedName>
</protein>
<evidence type="ECO:0000313" key="2">
    <source>
        <dbReference type="EMBL" id="TWT69995.1"/>
    </source>
</evidence>
<organism evidence="2 3">
    <name type="scientific">Crateriforma conspicua</name>
    <dbReference type="NCBI Taxonomy" id="2527996"/>
    <lineage>
        <taxon>Bacteria</taxon>
        <taxon>Pseudomonadati</taxon>
        <taxon>Planctomycetota</taxon>
        <taxon>Planctomycetia</taxon>
        <taxon>Planctomycetales</taxon>
        <taxon>Planctomycetaceae</taxon>
        <taxon>Crateriforma</taxon>
    </lineage>
</organism>
<evidence type="ECO:0000313" key="3">
    <source>
        <dbReference type="Proteomes" id="UP000317238"/>
    </source>
</evidence>
<dbReference type="Proteomes" id="UP000317238">
    <property type="component" value="Unassembled WGS sequence"/>
</dbReference>
<dbReference type="RefSeq" id="WP_145300640.1">
    <property type="nucleotide sequence ID" value="NZ_CP036319.1"/>
</dbReference>
<dbReference type="GO" id="GO:0004497">
    <property type="term" value="F:monooxygenase activity"/>
    <property type="evidence" value="ECO:0007669"/>
    <property type="project" value="UniProtKB-KW"/>
</dbReference>